<feature type="domain" description="DNA polymerase III delta subunit-like C-terminal" evidence="10">
    <location>
        <begin position="215"/>
        <end position="333"/>
    </location>
</feature>
<reference evidence="11 12" key="1">
    <citation type="journal article" date="2016" name="Nat. Commun.">
        <title>Thousands of microbial genomes shed light on interconnected biogeochemical processes in an aquifer system.</title>
        <authorList>
            <person name="Anantharaman K."/>
            <person name="Brown C.T."/>
            <person name="Hug L.A."/>
            <person name="Sharon I."/>
            <person name="Castelle C.J."/>
            <person name="Probst A.J."/>
            <person name="Thomas B.C."/>
            <person name="Singh A."/>
            <person name="Wilkins M.J."/>
            <person name="Karaoz U."/>
            <person name="Brodie E.L."/>
            <person name="Williams K.H."/>
            <person name="Hubbard S.S."/>
            <person name="Banfield J.F."/>
        </authorList>
    </citation>
    <scope>NUCLEOTIDE SEQUENCE [LARGE SCALE GENOMIC DNA]</scope>
</reference>
<protein>
    <recommendedName>
        <fullName evidence="2">DNA polymerase III subunit delta</fullName>
        <ecNumber evidence="1">2.7.7.7</ecNumber>
    </recommendedName>
</protein>
<evidence type="ECO:0000256" key="2">
    <source>
        <dbReference type="ARBA" id="ARBA00017703"/>
    </source>
</evidence>
<gene>
    <name evidence="11" type="ORF">A2261_00150</name>
</gene>
<dbReference type="PANTHER" id="PTHR34388:SF1">
    <property type="entry name" value="DNA POLYMERASE III SUBUNIT DELTA"/>
    <property type="match status" value="1"/>
</dbReference>
<dbReference type="Gene3D" id="1.10.8.60">
    <property type="match status" value="1"/>
</dbReference>
<dbReference type="GO" id="GO:0009360">
    <property type="term" value="C:DNA polymerase III complex"/>
    <property type="evidence" value="ECO:0007669"/>
    <property type="project" value="InterPro"/>
</dbReference>
<keyword evidence="4" id="KW-0548">Nucleotidyltransferase</keyword>
<dbReference type="InterPro" id="IPR048466">
    <property type="entry name" value="DNA_pol3_delta-like_C"/>
</dbReference>
<comment type="catalytic activity">
    <reaction evidence="8">
        <text>DNA(n) + a 2'-deoxyribonucleoside 5'-triphosphate = DNA(n+1) + diphosphate</text>
        <dbReference type="Rhea" id="RHEA:22508"/>
        <dbReference type="Rhea" id="RHEA-COMP:17339"/>
        <dbReference type="Rhea" id="RHEA-COMP:17340"/>
        <dbReference type="ChEBI" id="CHEBI:33019"/>
        <dbReference type="ChEBI" id="CHEBI:61560"/>
        <dbReference type="ChEBI" id="CHEBI:173112"/>
        <dbReference type="EC" id="2.7.7.7"/>
    </reaction>
</comment>
<dbReference type="GO" id="GO:0003677">
    <property type="term" value="F:DNA binding"/>
    <property type="evidence" value="ECO:0007669"/>
    <property type="project" value="InterPro"/>
</dbReference>
<comment type="similarity">
    <text evidence="7">Belongs to the DNA polymerase HolA subunit family.</text>
</comment>
<evidence type="ECO:0000259" key="9">
    <source>
        <dbReference type="Pfam" id="PF06144"/>
    </source>
</evidence>
<evidence type="ECO:0000256" key="6">
    <source>
        <dbReference type="ARBA" id="ARBA00022932"/>
    </source>
</evidence>
<keyword evidence="6" id="KW-0239">DNA-directed DNA polymerase</keyword>
<evidence type="ECO:0000256" key="1">
    <source>
        <dbReference type="ARBA" id="ARBA00012417"/>
    </source>
</evidence>
<dbReference type="Gene3D" id="3.40.50.300">
    <property type="entry name" value="P-loop containing nucleotide triphosphate hydrolases"/>
    <property type="match status" value="1"/>
</dbReference>
<evidence type="ECO:0000259" key="10">
    <source>
        <dbReference type="Pfam" id="PF21694"/>
    </source>
</evidence>
<organism evidence="11 12">
    <name type="scientific">Candidatus Magasanikbacteria bacterium RIFOXYA2_FULL_44_8</name>
    <dbReference type="NCBI Taxonomy" id="1798696"/>
    <lineage>
        <taxon>Bacteria</taxon>
        <taxon>Candidatus Magasanikiibacteriota</taxon>
    </lineage>
</organism>
<dbReference type="GO" id="GO:0003887">
    <property type="term" value="F:DNA-directed DNA polymerase activity"/>
    <property type="evidence" value="ECO:0007669"/>
    <property type="project" value="UniProtKB-KW"/>
</dbReference>
<evidence type="ECO:0000256" key="5">
    <source>
        <dbReference type="ARBA" id="ARBA00022705"/>
    </source>
</evidence>
<dbReference type="InterPro" id="IPR027417">
    <property type="entry name" value="P-loop_NTPase"/>
</dbReference>
<dbReference type="Pfam" id="PF21694">
    <property type="entry name" value="DNA_pol3_delta_C"/>
    <property type="match status" value="1"/>
</dbReference>
<dbReference type="InterPro" id="IPR008921">
    <property type="entry name" value="DNA_pol3_clamp-load_cplx_C"/>
</dbReference>
<name>A0A1F6NJF6_9BACT</name>
<accession>A0A1F6NJF6</accession>
<dbReference type="GO" id="GO:0006261">
    <property type="term" value="P:DNA-templated DNA replication"/>
    <property type="evidence" value="ECO:0007669"/>
    <property type="project" value="TreeGrafter"/>
</dbReference>
<dbReference type="InterPro" id="IPR005790">
    <property type="entry name" value="DNA_polIII_delta"/>
</dbReference>
<evidence type="ECO:0000256" key="3">
    <source>
        <dbReference type="ARBA" id="ARBA00022679"/>
    </source>
</evidence>
<dbReference type="NCBIfam" id="TIGR01128">
    <property type="entry name" value="holA"/>
    <property type="match status" value="1"/>
</dbReference>
<dbReference type="InterPro" id="IPR010372">
    <property type="entry name" value="DNA_pol3_delta_N"/>
</dbReference>
<dbReference type="SUPFAM" id="SSF48019">
    <property type="entry name" value="post-AAA+ oligomerization domain-like"/>
    <property type="match status" value="1"/>
</dbReference>
<dbReference type="SUPFAM" id="SSF52540">
    <property type="entry name" value="P-loop containing nucleoside triphosphate hydrolases"/>
    <property type="match status" value="1"/>
</dbReference>
<evidence type="ECO:0000256" key="8">
    <source>
        <dbReference type="ARBA" id="ARBA00049244"/>
    </source>
</evidence>
<dbReference type="Gene3D" id="1.20.272.10">
    <property type="match status" value="1"/>
</dbReference>
<evidence type="ECO:0000313" key="11">
    <source>
        <dbReference type="EMBL" id="OGH84186.1"/>
    </source>
</evidence>
<evidence type="ECO:0000256" key="7">
    <source>
        <dbReference type="ARBA" id="ARBA00034754"/>
    </source>
</evidence>
<dbReference type="Pfam" id="PF06144">
    <property type="entry name" value="DNA_pol3_delta"/>
    <property type="match status" value="1"/>
</dbReference>
<dbReference type="AlphaFoldDB" id="A0A1F6NJF6"/>
<dbReference type="Proteomes" id="UP000177803">
    <property type="component" value="Unassembled WGS sequence"/>
</dbReference>
<feature type="domain" description="DNA polymerase III delta N-terminal" evidence="9">
    <location>
        <begin position="22"/>
        <end position="131"/>
    </location>
</feature>
<proteinExistence type="inferred from homology"/>
<keyword evidence="5" id="KW-0235">DNA replication</keyword>
<comment type="caution">
    <text evidence="11">The sequence shown here is derived from an EMBL/GenBank/DDBJ whole genome shotgun (WGS) entry which is preliminary data.</text>
</comment>
<evidence type="ECO:0000256" key="4">
    <source>
        <dbReference type="ARBA" id="ARBA00022695"/>
    </source>
</evidence>
<dbReference type="EC" id="2.7.7.7" evidence="1"/>
<keyword evidence="3" id="KW-0808">Transferase</keyword>
<sequence length="335" mass="38163">MPDRFAKEKITGYNGWAMIIYIYGADTFRSRQYLTDQVAKFRTARDPQGYNVVFLDCAKAEPGKALSELMAAPFLAEKRMVVLENILTNNNKDLLGDLLERVKNQKIPESNIAVFYQSEVHSKIKEVKEMDTLLQQEKYAKEFVALVGAPLTGWIAAEVKNRGGQISGAAAQYLAVNVGEDMWHLNSLIDQLIAYKKDEIQLVDVQLFLDEKIDDNVFNLTDAIIASNHKLALKLLAGQRELGVEDPQIFGAILWQFRTLMSMRDLFEKQDTKSDDMAKILKLHPFVIRKNLPVIKKYSSEKLRQIYHKLLDIDIKTKSGFADQEILMDLFVVGN</sequence>
<evidence type="ECO:0000313" key="12">
    <source>
        <dbReference type="Proteomes" id="UP000177803"/>
    </source>
</evidence>
<dbReference type="EMBL" id="MFQR01000040">
    <property type="protein sequence ID" value="OGH84186.1"/>
    <property type="molecule type" value="Genomic_DNA"/>
</dbReference>
<dbReference type="PANTHER" id="PTHR34388">
    <property type="entry name" value="DNA POLYMERASE III SUBUNIT DELTA"/>
    <property type="match status" value="1"/>
</dbReference>